<comment type="caution">
    <text evidence="1">The sequence shown here is derived from an EMBL/GenBank/DDBJ whole genome shotgun (WGS) entry which is preliminary data.</text>
</comment>
<name>A0ACC2CU84_DIPCM</name>
<evidence type="ECO:0000313" key="2">
    <source>
        <dbReference type="Proteomes" id="UP001162992"/>
    </source>
</evidence>
<keyword evidence="2" id="KW-1185">Reference proteome</keyword>
<proteinExistence type="predicted"/>
<dbReference type="Proteomes" id="UP001162992">
    <property type="component" value="Chromosome 9"/>
</dbReference>
<gene>
    <name evidence="1" type="ORF">O6H91_09G122100</name>
</gene>
<accession>A0ACC2CU84</accession>
<reference evidence="2" key="1">
    <citation type="journal article" date="2024" name="Proc. Natl. Acad. Sci. U.S.A.">
        <title>Extraordinary preservation of gene collinearity over three hundred million years revealed in homosporous lycophytes.</title>
        <authorList>
            <person name="Li C."/>
            <person name="Wickell D."/>
            <person name="Kuo L.Y."/>
            <person name="Chen X."/>
            <person name="Nie B."/>
            <person name="Liao X."/>
            <person name="Peng D."/>
            <person name="Ji J."/>
            <person name="Jenkins J."/>
            <person name="Williams M."/>
            <person name="Shu S."/>
            <person name="Plott C."/>
            <person name="Barry K."/>
            <person name="Rajasekar S."/>
            <person name="Grimwood J."/>
            <person name="Han X."/>
            <person name="Sun S."/>
            <person name="Hou Z."/>
            <person name="He W."/>
            <person name="Dai G."/>
            <person name="Sun C."/>
            <person name="Schmutz J."/>
            <person name="Leebens-Mack J.H."/>
            <person name="Li F.W."/>
            <person name="Wang L."/>
        </authorList>
    </citation>
    <scope>NUCLEOTIDE SEQUENCE [LARGE SCALE GENOMIC DNA]</scope>
    <source>
        <strain evidence="2">cv. PW_Plant_1</strain>
    </source>
</reference>
<organism evidence="1 2">
    <name type="scientific">Diphasiastrum complanatum</name>
    <name type="common">Issler's clubmoss</name>
    <name type="synonym">Lycopodium complanatum</name>
    <dbReference type="NCBI Taxonomy" id="34168"/>
    <lineage>
        <taxon>Eukaryota</taxon>
        <taxon>Viridiplantae</taxon>
        <taxon>Streptophyta</taxon>
        <taxon>Embryophyta</taxon>
        <taxon>Tracheophyta</taxon>
        <taxon>Lycopodiopsida</taxon>
        <taxon>Lycopodiales</taxon>
        <taxon>Lycopodiaceae</taxon>
        <taxon>Lycopodioideae</taxon>
        <taxon>Diphasiastrum</taxon>
    </lineage>
</organism>
<sequence>MFDVGMVPHGAGVGERLGNGAAILGMQSIHALQSKDLQAARVIPSSFEPFNDTAVRDILEDDEADFIITRGAIDGASTEEPTPLNSQLDPLLEDENKSTWQTTAAEKAACQDHTKRSSAETKRRQADQYLREQQPLPSAPASTTVKARNTHSNSASQAAKESRWAEQLLSSCASAIASRNIVRTQHLMWVLNDLASLAGDANQRLAAYGLKALFSKITGSISTASTAYHQRHPAASITPKSINNALLKFHEVNPLHQFVYTLTNALLMESLEAKPRLHVIDIGISQGTQWPTFIEAMATRSCGTPELLRLTIVDDSQGTPFRSVAPGDDPSSALKIKLERFAKVIGINLQLQIITIPLEDLTPAALSLRSDETLAICAQFRLHRLMETPTDQADDSSCGSNTKLSPRDRFLQLLHDLSPELMVLNDNDVDELATDFMTRFNTVTDHHWRFLDSMSASFKGRDCEERQTIEQELAMTLLNNVACEGCARVERNDSHAGWCVRMQASGFQAQPPSDDAAESVRLLLRKYDSNWDFLLDQNCAVLQWKQQPMTFCSVWT</sequence>
<dbReference type="EMBL" id="CM055100">
    <property type="protein sequence ID" value="KAJ7545480.1"/>
    <property type="molecule type" value="Genomic_DNA"/>
</dbReference>
<evidence type="ECO:0000313" key="1">
    <source>
        <dbReference type="EMBL" id="KAJ7545480.1"/>
    </source>
</evidence>
<protein>
    <submittedName>
        <fullName evidence="1">Uncharacterized protein</fullName>
    </submittedName>
</protein>